<feature type="chain" id="PRO_5040817066" evidence="1">
    <location>
        <begin position="28"/>
        <end position="235"/>
    </location>
</feature>
<keyword evidence="1" id="KW-0732">Signal</keyword>
<dbReference type="OrthoDB" id="10501113at2759"/>
<dbReference type="EMBL" id="RIBY02000225">
    <property type="protein sequence ID" value="KAH9844763.1"/>
    <property type="molecule type" value="Genomic_DNA"/>
</dbReference>
<sequence length="235" mass="26955">MAPAHRWEFIHRMCLMIIMSHYDLARADVVTVLNHIIADILHHPIDQSSMTASKWITEWRDRNYQKKPKMWKRVQNRDDPDAITRRDRANERARAVSLIEQAMRDLDITSRSARRPPTRRVHWSVHVCGHEHAAAKINAMWIESYEELIVALRLSLPGQQPVLQDIEEAMFPLADEDCSAARPLWQLLTAAFTPGLVRSRIVLMHPMASNQVPASTLMSRVPAPASFAANFGRTE</sequence>
<evidence type="ECO:0000313" key="2">
    <source>
        <dbReference type="EMBL" id="KAH9844763.1"/>
    </source>
</evidence>
<organism evidence="2 3">
    <name type="scientific">Teratosphaeria destructans</name>
    <dbReference type="NCBI Taxonomy" id="418781"/>
    <lineage>
        <taxon>Eukaryota</taxon>
        <taxon>Fungi</taxon>
        <taxon>Dikarya</taxon>
        <taxon>Ascomycota</taxon>
        <taxon>Pezizomycotina</taxon>
        <taxon>Dothideomycetes</taxon>
        <taxon>Dothideomycetidae</taxon>
        <taxon>Mycosphaerellales</taxon>
        <taxon>Teratosphaeriaceae</taxon>
        <taxon>Teratosphaeria</taxon>
    </lineage>
</organism>
<gene>
    <name evidence="2" type="ORF">Tdes44962_MAKER07108</name>
</gene>
<evidence type="ECO:0000256" key="1">
    <source>
        <dbReference type="SAM" id="SignalP"/>
    </source>
</evidence>
<dbReference type="AlphaFoldDB" id="A0A9W7T0E1"/>
<protein>
    <submittedName>
        <fullName evidence="2">Uncharacterized protein</fullName>
    </submittedName>
</protein>
<name>A0A9W7T0E1_9PEZI</name>
<dbReference type="Proteomes" id="UP001138500">
    <property type="component" value="Unassembled WGS sequence"/>
</dbReference>
<reference evidence="2 3" key="2">
    <citation type="journal article" date="2021" name="Curr. Genet.">
        <title>Genetic response to nitrogen starvation in the aggressive Eucalyptus foliar pathogen Teratosphaeria destructans.</title>
        <authorList>
            <person name="Havenga M."/>
            <person name="Wingfield B.D."/>
            <person name="Wingfield M.J."/>
            <person name="Dreyer L.L."/>
            <person name="Roets F."/>
            <person name="Aylward J."/>
        </authorList>
    </citation>
    <scope>NUCLEOTIDE SEQUENCE [LARGE SCALE GENOMIC DNA]</scope>
    <source>
        <strain evidence="2">CMW44962</strain>
    </source>
</reference>
<keyword evidence="3" id="KW-1185">Reference proteome</keyword>
<accession>A0A9W7T0E1</accession>
<reference evidence="2 3" key="1">
    <citation type="journal article" date="2018" name="IMA Fungus">
        <title>IMA Genome-F 10: Nine draft genome sequences of Claviceps purpurea s.lat., including C. arundinis, C. humidiphila, and C. cf. spartinae, pseudomolecules for the pitch canker pathogen Fusarium circinatum, draft genome of Davidsoniella eucalypti, Grosmannia galeiformis, Quambalaria eucalypti, and Teratosphaeria destructans.</title>
        <authorList>
            <person name="Wingfield B.D."/>
            <person name="Liu M."/>
            <person name="Nguyen H.D."/>
            <person name="Lane F.A."/>
            <person name="Morgan S.W."/>
            <person name="De Vos L."/>
            <person name="Wilken P.M."/>
            <person name="Duong T.A."/>
            <person name="Aylward J."/>
            <person name="Coetzee M.P."/>
            <person name="Dadej K."/>
            <person name="De Beer Z.W."/>
            <person name="Findlay W."/>
            <person name="Havenga M."/>
            <person name="Kolarik M."/>
            <person name="Menzies J.G."/>
            <person name="Naidoo K."/>
            <person name="Pochopski O."/>
            <person name="Shoukouhi P."/>
            <person name="Santana Q.C."/>
            <person name="Seifert K.A."/>
            <person name="Soal N."/>
            <person name="Steenkamp E.T."/>
            <person name="Tatham C.T."/>
            <person name="van der Nest M.A."/>
            <person name="Wingfield M.J."/>
        </authorList>
    </citation>
    <scope>NUCLEOTIDE SEQUENCE [LARGE SCALE GENOMIC DNA]</scope>
    <source>
        <strain evidence="2">CMW44962</strain>
    </source>
</reference>
<proteinExistence type="predicted"/>
<feature type="signal peptide" evidence="1">
    <location>
        <begin position="1"/>
        <end position="27"/>
    </location>
</feature>
<comment type="caution">
    <text evidence="2">The sequence shown here is derived from an EMBL/GenBank/DDBJ whole genome shotgun (WGS) entry which is preliminary data.</text>
</comment>
<evidence type="ECO:0000313" key="3">
    <source>
        <dbReference type="Proteomes" id="UP001138500"/>
    </source>
</evidence>